<accession>A0A2S8G8P0</accession>
<evidence type="ECO:0000313" key="3">
    <source>
        <dbReference type="Proteomes" id="UP000239388"/>
    </source>
</evidence>
<organism evidence="2 3">
    <name type="scientific">Blastopirellula marina</name>
    <dbReference type="NCBI Taxonomy" id="124"/>
    <lineage>
        <taxon>Bacteria</taxon>
        <taxon>Pseudomonadati</taxon>
        <taxon>Planctomycetota</taxon>
        <taxon>Planctomycetia</taxon>
        <taxon>Pirellulales</taxon>
        <taxon>Pirellulaceae</taxon>
        <taxon>Blastopirellula</taxon>
    </lineage>
</organism>
<keyword evidence="1" id="KW-0812">Transmembrane</keyword>
<protein>
    <submittedName>
        <fullName evidence="2">Uncharacterized protein</fullName>
    </submittedName>
</protein>
<dbReference type="Proteomes" id="UP000239388">
    <property type="component" value="Unassembled WGS sequence"/>
</dbReference>
<dbReference type="AlphaFoldDB" id="A0A2S8G8P0"/>
<keyword evidence="1" id="KW-0472">Membrane</keyword>
<reference evidence="2 3" key="1">
    <citation type="submission" date="2018-02" db="EMBL/GenBank/DDBJ databases">
        <title>Comparative genomes isolates from brazilian mangrove.</title>
        <authorList>
            <person name="Araujo J.E."/>
            <person name="Taketani R.G."/>
            <person name="Silva M.C.P."/>
            <person name="Loureco M.V."/>
            <person name="Andreote F.D."/>
        </authorList>
    </citation>
    <scope>NUCLEOTIDE SEQUENCE [LARGE SCALE GENOMIC DNA]</scope>
    <source>
        <strain evidence="2 3">NAP PRIS-MGV</strain>
    </source>
</reference>
<proteinExistence type="predicted"/>
<name>A0A2S8G8P0_9BACT</name>
<feature type="transmembrane region" description="Helical" evidence="1">
    <location>
        <begin position="63"/>
        <end position="82"/>
    </location>
</feature>
<feature type="transmembrane region" description="Helical" evidence="1">
    <location>
        <begin position="94"/>
        <end position="113"/>
    </location>
</feature>
<comment type="caution">
    <text evidence="2">The sequence shown here is derived from an EMBL/GenBank/DDBJ whole genome shotgun (WGS) entry which is preliminary data.</text>
</comment>
<dbReference type="EMBL" id="PUIB01000008">
    <property type="protein sequence ID" value="PQO40670.1"/>
    <property type="molecule type" value="Genomic_DNA"/>
</dbReference>
<evidence type="ECO:0000313" key="2">
    <source>
        <dbReference type="EMBL" id="PQO40670.1"/>
    </source>
</evidence>
<feature type="transmembrane region" description="Helical" evidence="1">
    <location>
        <begin position="118"/>
        <end position="141"/>
    </location>
</feature>
<feature type="transmembrane region" description="Helical" evidence="1">
    <location>
        <begin position="30"/>
        <end position="51"/>
    </location>
</feature>
<keyword evidence="1" id="KW-1133">Transmembrane helix</keyword>
<evidence type="ECO:0000256" key="1">
    <source>
        <dbReference type="SAM" id="Phobius"/>
    </source>
</evidence>
<gene>
    <name evidence="2" type="ORF">C5Y98_05460</name>
</gene>
<sequence>MNGRSEDDQTSESKTDRGPHAEPWWWDGCALQVFDGCGFGCLLILFFYPFLKLATSEEDGEFRISWADGIGLVALFSVLLAYEVQWAGQLNMLQQMGVSLLIGLTCGGVMAIIRLKILWLFVGLNMVPIWWFFAAVVRFYAGL</sequence>